<dbReference type="GO" id="GO:0005634">
    <property type="term" value="C:nucleus"/>
    <property type="evidence" value="ECO:0007669"/>
    <property type="project" value="UniProtKB-ARBA"/>
</dbReference>
<dbReference type="PANTHER" id="PTHR12210">
    <property type="entry name" value="DULLARD PROTEIN PHOSPHATASE"/>
    <property type="match status" value="1"/>
</dbReference>
<keyword evidence="1" id="KW-0378">Hydrolase</keyword>
<comment type="similarity">
    <text evidence="4">Belongs to the CTDSPL2 family.</text>
</comment>
<evidence type="ECO:0000256" key="4">
    <source>
        <dbReference type="ARBA" id="ARBA00038355"/>
    </source>
</evidence>
<dbReference type="EMBL" id="SPHZ02000003">
    <property type="protein sequence ID" value="KAF0927189.1"/>
    <property type="molecule type" value="Genomic_DNA"/>
</dbReference>
<dbReference type="AlphaFoldDB" id="A0A6G1ERE9"/>
<evidence type="ECO:0000256" key="1">
    <source>
        <dbReference type="ARBA" id="ARBA00022801"/>
    </source>
</evidence>
<dbReference type="InterPro" id="IPR050365">
    <property type="entry name" value="TIM50"/>
</dbReference>
<dbReference type="InterPro" id="IPR004274">
    <property type="entry name" value="FCP1_dom"/>
</dbReference>
<dbReference type="Gene3D" id="3.40.50.1000">
    <property type="entry name" value="HAD superfamily/HAD-like"/>
    <property type="match status" value="1"/>
</dbReference>
<dbReference type="InterPro" id="IPR036412">
    <property type="entry name" value="HAD-like_sf"/>
</dbReference>
<dbReference type="Proteomes" id="UP000479710">
    <property type="component" value="Unassembled WGS sequence"/>
</dbReference>
<protein>
    <recommendedName>
        <fullName evidence="5">FCP1 homology domain-containing protein</fullName>
    </recommendedName>
</protein>
<proteinExistence type="inferred from homology"/>
<evidence type="ECO:0000256" key="3">
    <source>
        <dbReference type="ARBA" id="ARBA00037324"/>
    </source>
</evidence>
<name>A0A6G1ERE9_9ORYZ</name>
<dbReference type="PROSITE" id="PS50969">
    <property type="entry name" value="FCP1"/>
    <property type="match status" value="1"/>
</dbReference>
<evidence type="ECO:0000313" key="7">
    <source>
        <dbReference type="Proteomes" id="UP000479710"/>
    </source>
</evidence>
<gene>
    <name evidence="6" type="ORF">E2562_030995</name>
</gene>
<dbReference type="FunFam" id="3.40.50.1000:FF:000015">
    <property type="entry name" value="CTD small phosphatase-like protein 2"/>
    <property type="match status" value="1"/>
</dbReference>
<dbReference type="GO" id="GO:0004721">
    <property type="term" value="F:phosphoprotein phosphatase activity"/>
    <property type="evidence" value="ECO:0007669"/>
    <property type="project" value="UniProtKB-KW"/>
</dbReference>
<keyword evidence="2" id="KW-0904">Protein phosphatase</keyword>
<evidence type="ECO:0000259" key="5">
    <source>
        <dbReference type="PROSITE" id="PS50969"/>
    </source>
</evidence>
<sequence length="486" mass="54503">LLFSAPLPFAAREREREVSIHPRVSLNITADSFAFYICRCTIVHIAATFNTMPALMMKNNCNDDCIGSEFYECFNLDNTIHNLHLQINELELSEIGEFNQYEQPAGFSLPYGDLQNDAYLRTRVAGQDIKIGEGADFMDDKTFTLLKDLITKTRTSSPYYQGDHQLNSLNYVNEDGHSIPTATNPTWDLSQSCDLLDHSLTEDSVPFNVDTSAGVLTNNVTLNDFMPIDELSIMNGRYGVLPSIEKTEEGSIAINEANSFGATATMCFNNVDFSHWIDQNLTGPLPDLADLTDMYPTSNNLPKSPAPRKNVTLVLDLDETLIHSSTIDCDGADFSFPMYHGTKEHIVYVKKRPHVDTFLQKVSEMFKVVIFTASLSSYANRLLDILDPENQLISQRFFRESCVPLDGSYIKDLTYIVTDLAKVAIIDNSPEVFQLQEENGIPIKSWTSDRTDHSLFELIPFLEALAVADDVRPIIAEKLGSQRSIT</sequence>
<organism evidence="6 7">
    <name type="scientific">Oryza meyeriana var. granulata</name>
    <dbReference type="NCBI Taxonomy" id="110450"/>
    <lineage>
        <taxon>Eukaryota</taxon>
        <taxon>Viridiplantae</taxon>
        <taxon>Streptophyta</taxon>
        <taxon>Embryophyta</taxon>
        <taxon>Tracheophyta</taxon>
        <taxon>Spermatophyta</taxon>
        <taxon>Magnoliopsida</taxon>
        <taxon>Liliopsida</taxon>
        <taxon>Poales</taxon>
        <taxon>Poaceae</taxon>
        <taxon>BOP clade</taxon>
        <taxon>Oryzoideae</taxon>
        <taxon>Oryzeae</taxon>
        <taxon>Oryzinae</taxon>
        <taxon>Oryza</taxon>
        <taxon>Oryza meyeriana</taxon>
    </lineage>
</organism>
<comment type="caution">
    <text evidence="6">The sequence shown here is derived from an EMBL/GenBank/DDBJ whole genome shotgun (WGS) entry which is preliminary data.</text>
</comment>
<feature type="non-terminal residue" evidence="6">
    <location>
        <position position="1"/>
    </location>
</feature>
<dbReference type="InterPro" id="IPR023214">
    <property type="entry name" value="HAD_sf"/>
</dbReference>
<dbReference type="OrthoDB" id="277011at2759"/>
<dbReference type="Pfam" id="PF03031">
    <property type="entry name" value="NIF"/>
    <property type="match status" value="1"/>
</dbReference>
<dbReference type="SMART" id="SM00577">
    <property type="entry name" value="CPDc"/>
    <property type="match status" value="1"/>
</dbReference>
<dbReference type="SUPFAM" id="SSF56784">
    <property type="entry name" value="HAD-like"/>
    <property type="match status" value="1"/>
</dbReference>
<dbReference type="InterPro" id="IPR011948">
    <property type="entry name" value="Dullard_phosphatase"/>
</dbReference>
<feature type="domain" description="FCP1 homology" evidence="5">
    <location>
        <begin position="306"/>
        <end position="465"/>
    </location>
</feature>
<accession>A0A6G1ERE9</accession>
<evidence type="ECO:0000256" key="2">
    <source>
        <dbReference type="ARBA" id="ARBA00022912"/>
    </source>
</evidence>
<keyword evidence="7" id="KW-1185">Reference proteome</keyword>
<evidence type="ECO:0000313" key="6">
    <source>
        <dbReference type="EMBL" id="KAF0927189.1"/>
    </source>
</evidence>
<dbReference type="CDD" id="cd07521">
    <property type="entry name" value="HAD_FCP1-like"/>
    <property type="match status" value="1"/>
</dbReference>
<comment type="function">
    <text evidence="3">Probable phosphatase.</text>
</comment>
<dbReference type="NCBIfam" id="TIGR02251">
    <property type="entry name" value="HIF-SF_euk"/>
    <property type="match status" value="1"/>
</dbReference>
<reference evidence="6 7" key="1">
    <citation type="submission" date="2019-11" db="EMBL/GenBank/DDBJ databases">
        <title>Whole genome sequence of Oryza granulata.</title>
        <authorList>
            <person name="Li W."/>
        </authorList>
    </citation>
    <scope>NUCLEOTIDE SEQUENCE [LARGE SCALE GENOMIC DNA]</scope>
    <source>
        <strain evidence="7">cv. Menghai</strain>
        <tissue evidence="6">Leaf</tissue>
    </source>
</reference>